<accession>A0A829YB27</accession>
<organism evidence="1 2">
    <name type="scientific">Steroidobacter agaridevorans</name>
    <dbReference type="NCBI Taxonomy" id="2695856"/>
    <lineage>
        <taxon>Bacteria</taxon>
        <taxon>Pseudomonadati</taxon>
        <taxon>Pseudomonadota</taxon>
        <taxon>Gammaproteobacteria</taxon>
        <taxon>Steroidobacterales</taxon>
        <taxon>Steroidobacteraceae</taxon>
        <taxon>Steroidobacter</taxon>
    </lineage>
</organism>
<sequence>MKYADVVAGIRKQRLRFEILVSGKRPPVDELWNRYLVATPAAAKKLKRQFGRQVECIATEAFDEETNKSFEMVFLKPRLEAKCFVKTQRVKWTKDGGRIEDHITYGRTGFPQTYCLSRAALAKSDIALVTNAPEPVLVLSERFKDAILATIPRSVRHLKHIEFRNYRLLDERPMPAKLTRRRRNRT</sequence>
<name>A0A829YB27_9GAMM</name>
<gene>
    <name evidence="1" type="ORF">GCM10011487_20380</name>
</gene>
<dbReference type="Proteomes" id="UP000445000">
    <property type="component" value="Unassembled WGS sequence"/>
</dbReference>
<dbReference type="RefSeq" id="WP_161811776.1">
    <property type="nucleotide sequence ID" value="NZ_BLJN01000002.1"/>
</dbReference>
<reference evidence="2" key="1">
    <citation type="submission" date="2020-01" db="EMBL/GenBank/DDBJ databases">
        <title>'Steroidobacter agaridevorans' sp. nov., agar-degrading bacteria isolated from rhizosphere soils.</title>
        <authorList>
            <person name="Ikenaga M."/>
            <person name="Kataoka M."/>
            <person name="Murouchi A."/>
            <person name="Katsuragi S."/>
            <person name="Sakai M."/>
        </authorList>
    </citation>
    <scope>NUCLEOTIDE SEQUENCE [LARGE SCALE GENOMIC DNA]</scope>
    <source>
        <strain evidence="2">YU21-B</strain>
    </source>
</reference>
<evidence type="ECO:0000313" key="1">
    <source>
        <dbReference type="EMBL" id="GFE80038.1"/>
    </source>
</evidence>
<dbReference type="EMBL" id="BLJN01000002">
    <property type="protein sequence ID" value="GFE80038.1"/>
    <property type="molecule type" value="Genomic_DNA"/>
</dbReference>
<proteinExistence type="predicted"/>
<dbReference type="AlphaFoldDB" id="A0A829YB27"/>
<keyword evidence="2" id="KW-1185">Reference proteome</keyword>
<comment type="caution">
    <text evidence="1">The sequence shown here is derived from an EMBL/GenBank/DDBJ whole genome shotgun (WGS) entry which is preliminary data.</text>
</comment>
<evidence type="ECO:0000313" key="2">
    <source>
        <dbReference type="Proteomes" id="UP000445000"/>
    </source>
</evidence>
<protein>
    <submittedName>
        <fullName evidence="1">Uncharacterized protein</fullName>
    </submittedName>
</protein>